<keyword evidence="2" id="KW-0547">Nucleotide-binding</keyword>
<evidence type="ECO:0000259" key="4">
    <source>
        <dbReference type="Pfam" id="PF00437"/>
    </source>
</evidence>
<reference evidence="5 6" key="1">
    <citation type="submission" date="2018-08" db="EMBL/GenBank/DDBJ databases">
        <title>Recombination of ecologically and evolutionarily significant loci maintains genetic cohesion in the Pseudomonas syringae species complex.</title>
        <authorList>
            <person name="Dillon M."/>
            <person name="Thakur S."/>
            <person name="Almeida R.N.D."/>
            <person name="Weir B.S."/>
            <person name="Guttman D.S."/>
        </authorList>
    </citation>
    <scope>NUCLEOTIDE SEQUENCE [LARGE SCALE GENOMIC DNA]</scope>
    <source>
        <strain evidence="5 6">ICMP 2821</strain>
    </source>
</reference>
<dbReference type="Proteomes" id="UP000281372">
    <property type="component" value="Unassembled WGS sequence"/>
</dbReference>
<evidence type="ECO:0000256" key="2">
    <source>
        <dbReference type="ARBA" id="ARBA00022741"/>
    </source>
</evidence>
<name>A0A3M3M122_PSECA</name>
<accession>A0A3M3M122</accession>
<dbReference type="EMBL" id="RBOW01000067">
    <property type="protein sequence ID" value="RMN41240.1"/>
    <property type="molecule type" value="Genomic_DNA"/>
</dbReference>
<evidence type="ECO:0000313" key="6">
    <source>
        <dbReference type="Proteomes" id="UP000281372"/>
    </source>
</evidence>
<evidence type="ECO:0000256" key="3">
    <source>
        <dbReference type="ARBA" id="ARBA00022840"/>
    </source>
</evidence>
<dbReference type="SUPFAM" id="SSF52540">
    <property type="entry name" value="P-loop containing nucleoside triphosphate hydrolases"/>
    <property type="match status" value="1"/>
</dbReference>
<keyword evidence="3" id="KW-0067">ATP-binding</keyword>
<dbReference type="PANTHER" id="PTHR30258:SF1">
    <property type="entry name" value="PROTEIN TRANSPORT PROTEIN HOFB HOMOLOG"/>
    <property type="match status" value="1"/>
</dbReference>
<dbReference type="GO" id="GO:0005524">
    <property type="term" value="F:ATP binding"/>
    <property type="evidence" value="ECO:0007669"/>
    <property type="project" value="UniProtKB-KW"/>
</dbReference>
<feature type="domain" description="Bacterial type II secretion system protein E" evidence="4">
    <location>
        <begin position="141"/>
        <end position="510"/>
    </location>
</feature>
<dbReference type="InterPro" id="IPR001482">
    <property type="entry name" value="T2SS/T4SS_dom"/>
</dbReference>
<dbReference type="RefSeq" id="WP_122377651.1">
    <property type="nucleotide sequence ID" value="NZ_RBOW01000067.1"/>
</dbReference>
<organism evidence="5 6">
    <name type="scientific">Pseudomonas cannabina</name>
    <dbReference type="NCBI Taxonomy" id="86840"/>
    <lineage>
        <taxon>Bacteria</taxon>
        <taxon>Pseudomonadati</taxon>
        <taxon>Pseudomonadota</taxon>
        <taxon>Gammaproteobacteria</taxon>
        <taxon>Pseudomonadales</taxon>
        <taxon>Pseudomonadaceae</taxon>
        <taxon>Pseudomonas</taxon>
    </lineage>
</organism>
<protein>
    <recommendedName>
        <fullName evidence="4">Bacterial type II secretion system protein E domain-containing protein</fullName>
    </recommendedName>
</protein>
<evidence type="ECO:0000256" key="1">
    <source>
        <dbReference type="ARBA" id="ARBA00006611"/>
    </source>
</evidence>
<dbReference type="PANTHER" id="PTHR30258">
    <property type="entry name" value="TYPE II SECRETION SYSTEM PROTEIN GSPE-RELATED"/>
    <property type="match status" value="1"/>
</dbReference>
<dbReference type="Gene3D" id="3.30.450.90">
    <property type="match status" value="1"/>
</dbReference>
<gene>
    <name evidence="5" type="ORF">ALQ64_02971</name>
</gene>
<dbReference type="GO" id="GO:0005886">
    <property type="term" value="C:plasma membrane"/>
    <property type="evidence" value="ECO:0007669"/>
    <property type="project" value="TreeGrafter"/>
</dbReference>
<dbReference type="Gene3D" id="3.40.50.300">
    <property type="entry name" value="P-loop containing nucleotide triphosphate hydrolases"/>
    <property type="match status" value="1"/>
</dbReference>
<evidence type="ECO:0000313" key="5">
    <source>
        <dbReference type="EMBL" id="RMN41240.1"/>
    </source>
</evidence>
<comment type="similarity">
    <text evidence="1">Belongs to the GSP E family.</text>
</comment>
<dbReference type="Pfam" id="PF00437">
    <property type="entry name" value="T2SSE"/>
    <property type="match status" value="1"/>
</dbReference>
<dbReference type="GO" id="GO:0016887">
    <property type="term" value="F:ATP hydrolysis activity"/>
    <property type="evidence" value="ECO:0007669"/>
    <property type="project" value="TreeGrafter"/>
</dbReference>
<proteinExistence type="inferred from homology"/>
<comment type="caution">
    <text evidence="5">The sequence shown here is derived from an EMBL/GenBank/DDBJ whole genome shotgun (WGS) entry which is preliminary data.</text>
</comment>
<sequence>MSKTAYDFFGVGHAVVAPVNDSAEHDLEAQVFLHSDELQERLPSKIAVFRPDISGPRVDAHICPVMLENGHWVVLVTPQYQQNDLVQEVQNQCRRASKHSAEPSVYVVSASLLMSMRGANEEENGVNRSQEEVTLYKASFAEIITWAVRNGASDVHFNVEEKLQTSPIRFHIDGLYVRPQRWEMPTKEMMNVLQVAWQDGKGGGSPIFSSRIEQQCQIEQIVDSTLITGRWATLAADRGASVTIRLLKTDEETVSKPMNELGYLPSQLDQFDRAQNCEGGLLVLAGVVNSGKSTTLASVIDGIPDDRKIITMEDPVEYRMQRAIQNTVSRKLEGGDDDVFDSKLMVIKRSAVNDVMFGEVRDRAGGKAVTELQGAGIKCYTTVHAASALHIPQRLASENIRMTLDVLSSPRTLNLLVYQALLRTVCPHCRLSIADYEAEGGLDGKGIHQNKEFWKEYNGRISSLYEVDTNNVRLRNPDGCDKCKRPEIPALNGYKGRTVVSEMLEPNTDRNLLRYIKDNDFLGMQLYLDNLERAPMDNPNMDNKSIMECAVYKMLAGEIDPLVVESRTMSFKTAELMKKQHLSRKS</sequence>
<dbReference type="AlphaFoldDB" id="A0A3M3M122"/>
<dbReference type="InterPro" id="IPR027417">
    <property type="entry name" value="P-loop_NTPase"/>
</dbReference>